<evidence type="ECO:0000259" key="3">
    <source>
        <dbReference type="Pfam" id="PF22725"/>
    </source>
</evidence>
<feature type="domain" description="Gfo/Idh/MocA-like oxidoreductase N-terminal" evidence="2">
    <location>
        <begin position="36"/>
        <end position="150"/>
    </location>
</feature>
<dbReference type="PANTHER" id="PTHR43818">
    <property type="entry name" value="BCDNA.GH03377"/>
    <property type="match status" value="1"/>
</dbReference>
<evidence type="ECO:0000259" key="2">
    <source>
        <dbReference type="Pfam" id="PF01408"/>
    </source>
</evidence>
<keyword evidence="1" id="KW-0560">Oxidoreductase</keyword>
<dbReference type="AlphaFoldDB" id="A0A6J4HZT4"/>
<name>A0A6J4HZT4_9BACT</name>
<dbReference type="InterPro" id="IPR036291">
    <property type="entry name" value="NAD(P)-bd_dom_sf"/>
</dbReference>
<sequence length="384" mass="40648">MHLAFRPAALTAPQPLCYHCPGSSSVSVSEQDIPGIALIGCGGMAAHYRDSYTSIPGTAYRLVVDADAALARSVAKQLAVPRSSADWRDALAPDIRIADISTPNHLHAEQATALLAAGKHVLLQKPMAPTVPECTQIVEAARASRVTAGVYMSDLEDPLVWDLREMVRGGHLGAISSVRGRYAHRGGLRAQPAVTNWRGSAEKTGGGSFIQLSLHHTNLLSWILGERIASVMAYSANRMCPNIGGDDTTAAVCEFAGGAPGVFESAWNADGTLLEIFGSEGRVRVFGGQGSAAEVVVGRPFTTGRVVRAEEPGKVVRVPACGDLRAHCRRDNPLNQHVAFVEAVLAGREPQVTAETGRYDVAVAKAVYASAEQGRRIAITEMLA</sequence>
<dbReference type="EMBL" id="CADCTO010000174">
    <property type="protein sequence ID" value="CAA9238322.1"/>
    <property type="molecule type" value="Genomic_DNA"/>
</dbReference>
<dbReference type="Pfam" id="PF22725">
    <property type="entry name" value="GFO_IDH_MocA_C3"/>
    <property type="match status" value="1"/>
</dbReference>
<reference evidence="4" key="1">
    <citation type="submission" date="2020-02" db="EMBL/GenBank/DDBJ databases">
        <authorList>
            <person name="Meier V. D."/>
        </authorList>
    </citation>
    <scope>NUCLEOTIDE SEQUENCE</scope>
    <source>
        <strain evidence="4">AVDCRST_MAG63</strain>
    </source>
</reference>
<protein>
    <recommendedName>
        <fullName evidence="5">Gfo/Idh/MocA family oxidoreductase</fullName>
    </recommendedName>
</protein>
<dbReference type="InterPro" id="IPR000683">
    <property type="entry name" value="Gfo/Idh/MocA-like_OxRdtase_N"/>
</dbReference>
<dbReference type="Pfam" id="PF01408">
    <property type="entry name" value="GFO_IDH_MocA"/>
    <property type="match status" value="1"/>
</dbReference>
<evidence type="ECO:0008006" key="5">
    <source>
        <dbReference type="Google" id="ProtNLM"/>
    </source>
</evidence>
<organism evidence="4">
    <name type="scientific">uncultured Armatimonadetes bacterium</name>
    <dbReference type="NCBI Taxonomy" id="157466"/>
    <lineage>
        <taxon>Bacteria</taxon>
        <taxon>Bacillati</taxon>
        <taxon>Armatimonadota</taxon>
        <taxon>environmental samples</taxon>
    </lineage>
</organism>
<dbReference type="PANTHER" id="PTHR43818:SF11">
    <property type="entry name" value="BCDNA.GH03377"/>
    <property type="match status" value="1"/>
</dbReference>
<evidence type="ECO:0000313" key="4">
    <source>
        <dbReference type="EMBL" id="CAA9238322.1"/>
    </source>
</evidence>
<dbReference type="SUPFAM" id="SSF51735">
    <property type="entry name" value="NAD(P)-binding Rossmann-fold domains"/>
    <property type="match status" value="1"/>
</dbReference>
<dbReference type="Gene3D" id="3.40.50.720">
    <property type="entry name" value="NAD(P)-binding Rossmann-like Domain"/>
    <property type="match status" value="1"/>
</dbReference>
<dbReference type="Gene3D" id="3.30.360.10">
    <property type="entry name" value="Dihydrodipicolinate Reductase, domain 2"/>
    <property type="match status" value="1"/>
</dbReference>
<dbReference type="GO" id="GO:0016491">
    <property type="term" value="F:oxidoreductase activity"/>
    <property type="evidence" value="ECO:0007669"/>
    <property type="project" value="UniProtKB-KW"/>
</dbReference>
<proteinExistence type="predicted"/>
<gene>
    <name evidence="4" type="ORF">AVDCRST_MAG63-1310</name>
</gene>
<dbReference type="SUPFAM" id="SSF55347">
    <property type="entry name" value="Glyceraldehyde-3-phosphate dehydrogenase-like, C-terminal domain"/>
    <property type="match status" value="1"/>
</dbReference>
<dbReference type="InterPro" id="IPR050463">
    <property type="entry name" value="Gfo/Idh/MocA_oxidrdct_glycsds"/>
</dbReference>
<feature type="domain" description="GFO/IDH/MocA-like oxidoreductase" evidence="3">
    <location>
        <begin position="162"/>
        <end position="283"/>
    </location>
</feature>
<accession>A0A6J4HZT4</accession>
<evidence type="ECO:0000256" key="1">
    <source>
        <dbReference type="ARBA" id="ARBA00023002"/>
    </source>
</evidence>
<dbReference type="GO" id="GO:0000166">
    <property type="term" value="F:nucleotide binding"/>
    <property type="evidence" value="ECO:0007669"/>
    <property type="project" value="InterPro"/>
</dbReference>
<dbReference type="InterPro" id="IPR055170">
    <property type="entry name" value="GFO_IDH_MocA-like_dom"/>
</dbReference>